<evidence type="ECO:0000313" key="2">
    <source>
        <dbReference type="EMBL" id="CAC32335.1"/>
    </source>
</evidence>
<dbReference type="EMBL" id="AL645882">
    <property type="protein sequence ID" value="CAC32335.1"/>
    <property type="molecule type" value="Genomic_DNA"/>
</dbReference>
<dbReference type="Proteomes" id="UP000001973">
    <property type="component" value="Chromosome"/>
</dbReference>
<dbReference type="HOGENOM" id="CLU_2481868_0_0_11"/>
<accession>Q9AK53</accession>
<sequence>MERRIPPRFIPEYGNPNEDISTPPRRDCGPNGMGSLAVSRGHQRNRCRCADRSRASIISPDVLSALPYCTTDLGSSSTLRSHSLTGG</sequence>
<dbReference type="InParanoid" id="Q9AK53"/>
<dbReference type="KEGG" id="sco:SCO4064"/>
<feature type="region of interest" description="Disordered" evidence="1">
    <location>
        <begin position="1"/>
        <end position="41"/>
    </location>
</feature>
<proteinExistence type="predicted"/>
<dbReference type="AlphaFoldDB" id="Q9AK53"/>
<dbReference type="EMBL" id="AL939118">
    <property type="protein sequence ID" value="CAC32335.1"/>
    <property type="molecule type" value="Genomic_DNA"/>
</dbReference>
<name>Q9AK53_STRCO</name>
<gene>
    <name evidence="2" type="ordered locus">SCO4064</name>
    <name evidence="2" type="ORF">2SCD60.30c</name>
</gene>
<evidence type="ECO:0000256" key="1">
    <source>
        <dbReference type="SAM" id="MobiDB-lite"/>
    </source>
</evidence>
<reference evidence="2 3" key="1">
    <citation type="journal article" date="1996" name="Mol. Microbiol.">
        <title>A set of ordered cosmids and a detailed genetic and physical map for the 8 Mb Streptomyces coelicolor A3(2) chromosome.</title>
        <authorList>
            <person name="Redenbach M."/>
            <person name="Kieser H.M."/>
            <person name="Denapaite D."/>
            <person name="Eichner A."/>
            <person name="Cullum J."/>
            <person name="Kinashi H."/>
            <person name="Hopwood D.A."/>
        </authorList>
    </citation>
    <scope>NUCLEOTIDE SEQUENCE [LARGE SCALE GENOMIC DNA]</scope>
    <source>
        <strain evidence="3">ATCC BAA-471 / A3(2) / M145</strain>
    </source>
</reference>
<reference evidence="2 3" key="2">
    <citation type="journal article" date="2002" name="Nature">
        <title>Complete genome sequence of the model actinomycete Streptomyces coelicolor A3(2).</title>
        <authorList>
            <person name="Bentley S.D."/>
            <person name="Chater K.F."/>
            <person name="Cerdeno-Tarraga A.M."/>
            <person name="Challis G.L."/>
            <person name="Thomson N.R."/>
            <person name="James K.D."/>
            <person name="Harris D.E."/>
            <person name="Quail M.A."/>
            <person name="Kieser H."/>
            <person name="Harper D."/>
            <person name="Bateman A."/>
            <person name="Brown S."/>
            <person name="Chandra G."/>
            <person name="Chen C.W."/>
            <person name="Collins M."/>
            <person name="Cronin A."/>
            <person name="Fraser A."/>
            <person name="Goble A."/>
            <person name="Hidalgo J."/>
            <person name="Hornsby T."/>
            <person name="Howarth S."/>
            <person name="Huang C.H."/>
            <person name="Kieser T."/>
            <person name="Larke L."/>
            <person name="Murphy L."/>
            <person name="Oliver K."/>
            <person name="O'Neil S."/>
            <person name="Rabbinowitsch E."/>
            <person name="Rajandream M.A."/>
            <person name="Rutherford K."/>
            <person name="Rutter S."/>
            <person name="Seeger K."/>
            <person name="Saunders D."/>
            <person name="Sharp S."/>
            <person name="Squares R."/>
            <person name="Squares S."/>
            <person name="Taylor K."/>
            <person name="Warren T."/>
            <person name="Wietzorrek A."/>
            <person name="Woodward J."/>
            <person name="Barrell B.G."/>
            <person name="Parkhill J."/>
            <person name="Hopwood D.A."/>
        </authorList>
    </citation>
    <scope>NUCLEOTIDE SEQUENCE [LARGE SCALE GENOMIC DNA]</scope>
    <source>
        <strain evidence="3">ATCC BAA-471 / A3(2) / M145</strain>
    </source>
</reference>
<keyword evidence="3" id="KW-1185">Reference proteome</keyword>
<evidence type="ECO:0000313" key="3">
    <source>
        <dbReference type="Proteomes" id="UP000001973"/>
    </source>
</evidence>
<protein>
    <submittedName>
        <fullName evidence="2">Uncharacterized protein</fullName>
    </submittedName>
</protein>
<dbReference type="PaxDb" id="100226-SCO4064"/>
<organism evidence="2 3">
    <name type="scientific">Streptomyces coelicolor (strain ATCC BAA-471 / A3(2) / M145)</name>
    <dbReference type="NCBI Taxonomy" id="100226"/>
    <lineage>
        <taxon>Bacteria</taxon>
        <taxon>Bacillati</taxon>
        <taxon>Actinomycetota</taxon>
        <taxon>Actinomycetes</taxon>
        <taxon>Kitasatosporales</taxon>
        <taxon>Streptomycetaceae</taxon>
        <taxon>Streptomyces</taxon>
        <taxon>Streptomyces albidoflavus group</taxon>
    </lineage>
</organism>